<dbReference type="SUPFAM" id="SSF56801">
    <property type="entry name" value="Acetyl-CoA synthetase-like"/>
    <property type="match status" value="1"/>
</dbReference>
<dbReference type="InterPro" id="IPR020845">
    <property type="entry name" value="AMP-binding_CS"/>
</dbReference>
<organism evidence="8 9">
    <name type="scientific">Actinomycetospora termitidis</name>
    <dbReference type="NCBI Taxonomy" id="3053470"/>
    <lineage>
        <taxon>Bacteria</taxon>
        <taxon>Bacillati</taxon>
        <taxon>Actinomycetota</taxon>
        <taxon>Actinomycetes</taxon>
        <taxon>Pseudonocardiales</taxon>
        <taxon>Pseudonocardiaceae</taxon>
        <taxon>Actinomycetospora</taxon>
    </lineage>
</organism>
<evidence type="ECO:0000256" key="1">
    <source>
        <dbReference type="ARBA" id="ARBA00006432"/>
    </source>
</evidence>
<dbReference type="Gene3D" id="3.30.300.30">
    <property type="match status" value="1"/>
</dbReference>
<keyword evidence="4" id="KW-0067">ATP-binding</keyword>
<comment type="caution">
    <text evidence="8">The sequence shown here is derived from an EMBL/GenBank/DDBJ whole genome shotgun (WGS) entry which is preliminary data.</text>
</comment>
<dbReference type="PANTHER" id="PTHR42921">
    <property type="entry name" value="ACETOACETYL-COA SYNTHETASE"/>
    <property type="match status" value="1"/>
</dbReference>
<dbReference type="GO" id="GO:0030729">
    <property type="term" value="F:acetoacetate-CoA ligase activity"/>
    <property type="evidence" value="ECO:0007669"/>
    <property type="project" value="UniProtKB-EC"/>
</dbReference>
<dbReference type="InterPro" id="IPR005914">
    <property type="entry name" value="Acac_CoA_synth"/>
</dbReference>
<evidence type="ECO:0000256" key="2">
    <source>
        <dbReference type="ARBA" id="ARBA00022598"/>
    </source>
</evidence>
<evidence type="ECO:0000256" key="4">
    <source>
        <dbReference type="ARBA" id="ARBA00022840"/>
    </source>
</evidence>
<dbReference type="NCBIfam" id="TIGR01217">
    <property type="entry name" value="ac_ac_CoA_syn"/>
    <property type="match status" value="1"/>
</dbReference>
<dbReference type="Pfam" id="PF16177">
    <property type="entry name" value="ACAS_N"/>
    <property type="match status" value="1"/>
</dbReference>
<evidence type="ECO:0000256" key="3">
    <source>
        <dbReference type="ARBA" id="ARBA00022741"/>
    </source>
</evidence>
<feature type="domain" description="AMP-binding enzyme C-terminal" evidence="6">
    <location>
        <begin position="534"/>
        <end position="608"/>
    </location>
</feature>
<sequence length="652" mass="69633">MTDIDPIWVPDEAAVQDARITALARLVTERHGVELDGYDALQRWSVEHLAEFWTAVLDLFDVQVDGDRGRVLVDDAMPGARWFPDVALNYAEHALRGDGHELVVVAETEDGTTTACTRGELRAEVGAFAGWLRGHGVVAGDRVVGYLPNGTHALVAFLACASLGAVWSVCGQDYAAGGAAARFAQLEPVVLVAADGYRWNGRVHDRRDEVKALRAVLPTLRHTVGVEHVGLGLPPGAVGWDEALAVPAEPTFARVAFDAPLWVLFSSGTTGVPKGIVHGHGGVLLDHLKLLGLHLDLHDGDRFLWYTTPNWMMWNVQVSGLLVGATVVLYDGSPAHPDPGRLWTLAAAHRVALLGVSPGYLLASAKAGLDPGRSHDLGALRVLGCTGSPLPASSYHWVHDHVGTAVQLASSTGGTDVVSGFAGSSPTTPVWPGEISAPLLGVALEAWDADGRPVLDEVGELVITRPMPSMPIRFVADPDGERYRDAYFSTYPGVWRHGDWVTLTSRGSVVVSGRSDSTLNRHGVRLGSADIYAVVEALPEVREALVIGAELDDGGYWMPLFVVLEPGTDLDATLRDRITAAIRTQASPRHVPDDVLAVDAIPHTRTGKKLEVPVKRLLQGAKLDRVAGRDAVDDPDLLAAFARYAPATGPGR</sequence>
<dbReference type="NCBIfam" id="NF002937">
    <property type="entry name" value="PRK03584.1"/>
    <property type="match status" value="1"/>
</dbReference>
<dbReference type="InterPro" id="IPR025110">
    <property type="entry name" value="AMP-bd_C"/>
</dbReference>
<feature type="domain" description="AMP-dependent synthetase/ligase" evidence="5">
    <location>
        <begin position="106"/>
        <end position="466"/>
    </location>
</feature>
<comment type="similarity">
    <text evidence="1">Belongs to the ATP-dependent AMP-binding enzyme family.</text>
</comment>
<dbReference type="Gene3D" id="3.40.50.12780">
    <property type="entry name" value="N-terminal domain of ligase-like"/>
    <property type="match status" value="1"/>
</dbReference>
<proteinExistence type="inferred from homology"/>
<gene>
    <name evidence="8" type="ORF">QRT03_09580</name>
</gene>
<dbReference type="InterPro" id="IPR042099">
    <property type="entry name" value="ANL_N_sf"/>
</dbReference>
<dbReference type="EC" id="6.2.1.16" evidence="8"/>
<dbReference type="EMBL" id="JASVWF010000002">
    <property type="protein sequence ID" value="MDL5156206.1"/>
    <property type="molecule type" value="Genomic_DNA"/>
</dbReference>
<dbReference type="RefSeq" id="WP_286052460.1">
    <property type="nucleotide sequence ID" value="NZ_JASVWF010000002.1"/>
</dbReference>
<name>A0ABT7M6Y2_9PSEU</name>
<accession>A0ABT7M6Y2</accession>
<dbReference type="Pfam" id="PF13193">
    <property type="entry name" value="AMP-binding_C"/>
    <property type="match status" value="1"/>
</dbReference>
<dbReference type="InterPro" id="IPR032387">
    <property type="entry name" value="ACAS_N"/>
</dbReference>
<keyword evidence="2 8" id="KW-0436">Ligase</keyword>
<evidence type="ECO:0000313" key="9">
    <source>
        <dbReference type="Proteomes" id="UP001231924"/>
    </source>
</evidence>
<dbReference type="InterPro" id="IPR000873">
    <property type="entry name" value="AMP-dep_synth/lig_dom"/>
</dbReference>
<dbReference type="PROSITE" id="PS00455">
    <property type="entry name" value="AMP_BINDING"/>
    <property type="match status" value="1"/>
</dbReference>
<feature type="domain" description="Acetyl-coenzyme A synthetase N-terminal" evidence="7">
    <location>
        <begin position="38"/>
        <end position="94"/>
    </location>
</feature>
<dbReference type="Proteomes" id="UP001231924">
    <property type="component" value="Unassembled WGS sequence"/>
</dbReference>
<dbReference type="InterPro" id="IPR045851">
    <property type="entry name" value="AMP-bd_C_sf"/>
</dbReference>
<dbReference type="PANTHER" id="PTHR42921:SF1">
    <property type="entry name" value="ACETOACETYL-COA SYNTHETASE"/>
    <property type="match status" value="1"/>
</dbReference>
<evidence type="ECO:0000313" key="8">
    <source>
        <dbReference type="EMBL" id="MDL5156206.1"/>
    </source>
</evidence>
<protein>
    <submittedName>
        <fullName evidence="8">Acetoacetate--CoA ligase</fullName>
        <ecNumber evidence="8">6.2.1.16</ecNumber>
    </submittedName>
</protein>
<dbReference type="Pfam" id="PF00501">
    <property type="entry name" value="AMP-binding"/>
    <property type="match status" value="1"/>
</dbReference>
<evidence type="ECO:0000259" key="5">
    <source>
        <dbReference type="Pfam" id="PF00501"/>
    </source>
</evidence>
<reference evidence="8 9" key="1">
    <citation type="submission" date="2023-06" db="EMBL/GenBank/DDBJ databases">
        <title>Actinomycetospora Odt1-22.</title>
        <authorList>
            <person name="Supong K."/>
        </authorList>
    </citation>
    <scope>NUCLEOTIDE SEQUENCE [LARGE SCALE GENOMIC DNA]</scope>
    <source>
        <strain evidence="8 9">Odt1-22</strain>
    </source>
</reference>
<evidence type="ECO:0000259" key="6">
    <source>
        <dbReference type="Pfam" id="PF13193"/>
    </source>
</evidence>
<keyword evidence="9" id="KW-1185">Reference proteome</keyword>
<evidence type="ECO:0000259" key="7">
    <source>
        <dbReference type="Pfam" id="PF16177"/>
    </source>
</evidence>
<keyword evidence="3" id="KW-0547">Nucleotide-binding</keyword>